<dbReference type="AlphaFoldDB" id="A0A804LQQ0"/>
<dbReference type="InParanoid" id="A0A804LQQ0"/>
<feature type="compositionally biased region" description="Acidic residues" evidence="1">
    <location>
        <begin position="215"/>
        <end position="224"/>
    </location>
</feature>
<organism evidence="2 3">
    <name type="scientific">Zea mays</name>
    <name type="common">Maize</name>
    <dbReference type="NCBI Taxonomy" id="4577"/>
    <lineage>
        <taxon>Eukaryota</taxon>
        <taxon>Viridiplantae</taxon>
        <taxon>Streptophyta</taxon>
        <taxon>Embryophyta</taxon>
        <taxon>Tracheophyta</taxon>
        <taxon>Spermatophyta</taxon>
        <taxon>Magnoliopsida</taxon>
        <taxon>Liliopsida</taxon>
        <taxon>Poales</taxon>
        <taxon>Poaceae</taxon>
        <taxon>PACMAD clade</taxon>
        <taxon>Panicoideae</taxon>
        <taxon>Andropogonodae</taxon>
        <taxon>Andropogoneae</taxon>
        <taxon>Tripsacinae</taxon>
        <taxon>Zea</taxon>
    </lineage>
</organism>
<accession>A0A804LQQ0</accession>
<reference evidence="2" key="3">
    <citation type="submission" date="2021-05" db="UniProtKB">
        <authorList>
            <consortium name="EnsemblPlants"/>
        </authorList>
    </citation>
    <scope>IDENTIFICATION</scope>
    <source>
        <strain evidence="2">cv. B73</strain>
    </source>
</reference>
<feature type="region of interest" description="Disordered" evidence="1">
    <location>
        <begin position="127"/>
        <end position="233"/>
    </location>
</feature>
<keyword evidence="3" id="KW-1185">Reference proteome</keyword>
<evidence type="ECO:0000256" key="1">
    <source>
        <dbReference type="SAM" id="MobiDB-lite"/>
    </source>
</evidence>
<protein>
    <submittedName>
        <fullName evidence="2">Uncharacterized protein</fullName>
    </submittedName>
</protein>
<reference evidence="3" key="1">
    <citation type="submission" date="2015-12" db="EMBL/GenBank/DDBJ databases">
        <title>Update maize B73 reference genome by single molecule sequencing technologies.</title>
        <authorList>
            <consortium name="Maize Genome Sequencing Project"/>
            <person name="Ware D."/>
        </authorList>
    </citation>
    <scope>NUCLEOTIDE SEQUENCE [LARGE SCALE GENOMIC DNA]</scope>
    <source>
        <strain evidence="3">cv. B73</strain>
    </source>
</reference>
<sequence>MELDGSICLAVGEDGALCFAAACDDGRLAEDDLELPRGAAALRHGLDVGGRGPGERAPVLEVLRRAAARGALGGAVLGRAVAVEVDGAPERRALPAADGLRADHHGHVEAVDERHAVGGLVQVPAVVDGDLHDGGGRRGPRPAAGRGGVAARARGDAAGPEGGREGEGEQRVGAQPRGVGGDGGEARARGHQRPHRVGAEVVDGQRGSRRSADACGEENSDEDEGSGHGLHST</sequence>
<dbReference type="Gramene" id="Zm00001eb029020_T001">
    <property type="protein sequence ID" value="Zm00001eb029020_P001"/>
    <property type="gene ID" value="Zm00001eb029020"/>
</dbReference>
<name>A0A804LQQ0_MAIZE</name>
<evidence type="ECO:0000313" key="3">
    <source>
        <dbReference type="Proteomes" id="UP000007305"/>
    </source>
</evidence>
<proteinExistence type="predicted"/>
<reference evidence="2" key="2">
    <citation type="submission" date="2019-07" db="EMBL/GenBank/DDBJ databases">
        <authorList>
            <person name="Seetharam A."/>
            <person name="Woodhouse M."/>
            <person name="Cannon E."/>
        </authorList>
    </citation>
    <scope>NUCLEOTIDE SEQUENCE [LARGE SCALE GENOMIC DNA]</scope>
    <source>
        <strain evidence="2">cv. B73</strain>
    </source>
</reference>
<feature type="compositionally biased region" description="Low complexity" evidence="1">
    <location>
        <begin position="141"/>
        <end position="159"/>
    </location>
</feature>
<dbReference type="EnsemblPlants" id="Zm00001eb029020_T001">
    <property type="protein sequence ID" value="Zm00001eb029020_P001"/>
    <property type="gene ID" value="Zm00001eb029020"/>
</dbReference>
<dbReference type="Proteomes" id="UP000007305">
    <property type="component" value="Chromosome 1"/>
</dbReference>
<evidence type="ECO:0000313" key="2">
    <source>
        <dbReference type="EnsemblPlants" id="Zm00001eb029020_P001"/>
    </source>
</evidence>